<evidence type="ECO:0000259" key="3">
    <source>
        <dbReference type="Pfam" id="PF13476"/>
    </source>
</evidence>
<protein>
    <recommendedName>
        <fullName evidence="3">Rad50/SbcC-type AAA domain-containing protein</fullName>
    </recommendedName>
</protein>
<dbReference type="GO" id="GO:0030915">
    <property type="term" value="C:Smc5-Smc6 complex"/>
    <property type="evidence" value="ECO:0007669"/>
    <property type="project" value="TreeGrafter"/>
</dbReference>
<dbReference type="InterPro" id="IPR038729">
    <property type="entry name" value="Rad50/SbcC_AAA"/>
</dbReference>
<dbReference type="GO" id="GO:0016887">
    <property type="term" value="F:ATP hydrolysis activity"/>
    <property type="evidence" value="ECO:0007669"/>
    <property type="project" value="InterPro"/>
</dbReference>
<dbReference type="Pfam" id="PF14778">
    <property type="entry name" value="ODR4-like"/>
    <property type="match status" value="1"/>
</dbReference>
<dbReference type="OrthoDB" id="10254973at2759"/>
<keyword evidence="5" id="KW-1185">Reference proteome</keyword>
<feature type="non-terminal residue" evidence="4">
    <location>
        <position position="1049"/>
    </location>
</feature>
<dbReference type="Pfam" id="PF13476">
    <property type="entry name" value="AAA_23"/>
    <property type="match status" value="1"/>
</dbReference>
<organism evidence="4 5">
    <name type="scientific">Allacma fusca</name>
    <dbReference type="NCBI Taxonomy" id="39272"/>
    <lineage>
        <taxon>Eukaryota</taxon>
        <taxon>Metazoa</taxon>
        <taxon>Ecdysozoa</taxon>
        <taxon>Arthropoda</taxon>
        <taxon>Hexapoda</taxon>
        <taxon>Collembola</taxon>
        <taxon>Symphypleona</taxon>
        <taxon>Sminthuridae</taxon>
        <taxon>Allacma</taxon>
    </lineage>
</organism>
<evidence type="ECO:0000313" key="5">
    <source>
        <dbReference type="Proteomes" id="UP000708208"/>
    </source>
</evidence>
<sequence>MSIKFNYKKYRRLLREIPKVYGAKASIVRLKLTDFIIYNHVELFAGPNVNFIIGPNGIGKSTIVCAICLGLAGKPKLLGRASGLKEYIRRGCHQATIEIELFNPLSVSGMERNYVVKRVIQETVSKEKGLKDKDKSTVSSEWYWNGRRVPEKEIETHMKELNIQLDNLCQFLPQDKVQEFAKMKSIQLLESTQEAVDGSSGLLAKHKRLIVLQDAVKDLDAQLKRYHEQLRIERAHANRLEQDVDNFNERKEIVEKIHDFDGKKLWLLYVRAVDEFTTLRQELSVVTTKKNREEKMLNPLKKEIDTLNKELTRTRTNMNSQVSECQDHIENLRRKYRDAAEDADREVHSFKHDLKIAEENERNRLLRLDQRKERLQALGNDLENIRQRGELDDKSMATQMRECDRLQTEYSKKIFEITGQDDADRRDIHILEEKIREKKREKQAMDDIRTQRMHFVERTNRDVAKAFKFFFNPANEEYMRSTFLGKIYEPLIFNVFVSEYAFGNVAERHIPRSDQTAFFCENKEDVKTLITAAKNHDWRVSCIHHTMPARFAVPRAVPILDQFRSYGFDKVLIDLLQAPEYYMSYLVKQVRPHEILIGNDETERLTQEIMDDTQLTMYYTRKQAVSIKKSFYSGLKNATTSYLNDAVIFTSKINAVETEAIDNDINKLQKSIGGLHKSISKRAPALEDWLAFVKGIEDEKQDVNKIREELDEKILETKLRQLDQMVRTSEWISQIALAWRDIFVLKEKVILLTKCIAEKQNQYETAKVNATEYANSMRGLENRVRVATDATSVLKENARIKTNQQSPPADVTKNEINEETVNREINKLKSHLVCMPVVDEKVIQMYESHQVKIVCLKFSRILWPLEQVIPMIPGGLTILGIYAVDSRDTIFTFYTEPRVKRMITAVVKATQKTFSWYSGIVEDEKEMLFIHYNPKSKKFSGKIFEVGSLKSRPCDIVSRSLNWAKLECQFDTEGVMHVPKKDAGAPLKKNLQSLMKSFEESLNSAKFLINGHVPSTNVVYKEVAYDPEHENSVDELDLEEFSDDNEIRD</sequence>
<dbReference type="GO" id="GO:0003697">
    <property type="term" value="F:single-stranded DNA binding"/>
    <property type="evidence" value="ECO:0007669"/>
    <property type="project" value="TreeGrafter"/>
</dbReference>
<reference evidence="4" key="1">
    <citation type="submission" date="2021-06" db="EMBL/GenBank/DDBJ databases">
        <authorList>
            <person name="Hodson N. C."/>
            <person name="Mongue J. A."/>
            <person name="Jaron S. K."/>
        </authorList>
    </citation>
    <scope>NUCLEOTIDE SEQUENCE</scope>
</reference>
<dbReference type="PANTHER" id="PTHR45916">
    <property type="entry name" value="STRUCTURAL MAINTENANCE OF CHROMOSOMES PROTEIN 5"/>
    <property type="match status" value="1"/>
</dbReference>
<proteinExistence type="predicted"/>
<dbReference type="InterPro" id="IPR029454">
    <property type="entry name" value="ODR-4-like"/>
</dbReference>
<dbReference type="GO" id="GO:0000724">
    <property type="term" value="P:double-strand break repair via homologous recombination"/>
    <property type="evidence" value="ECO:0007669"/>
    <property type="project" value="TreeGrafter"/>
</dbReference>
<dbReference type="GO" id="GO:0005634">
    <property type="term" value="C:nucleus"/>
    <property type="evidence" value="ECO:0007669"/>
    <property type="project" value="TreeGrafter"/>
</dbReference>
<dbReference type="EMBL" id="CAJVCH010348056">
    <property type="protein sequence ID" value="CAG7815601.1"/>
    <property type="molecule type" value="Genomic_DNA"/>
</dbReference>
<evidence type="ECO:0000313" key="4">
    <source>
        <dbReference type="EMBL" id="CAG7815601.1"/>
    </source>
</evidence>
<evidence type="ECO:0000256" key="1">
    <source>
        <dbReference type="ARBA" id="ARBA00023054"/>
    </source>
</evidence>
<dbReference type="PANTHER" id="PTHR45916:SF1">
    <property type="entry name" value="STRUCTURAL MAINTENANCE OF CHROMOSOMES PROTEIN 5"/>
    <property type="match status" value="1"/>
</dbReference>
<accession>A0A8J2KLC3</accession>
<feature type="coiled-coil region" evidence="2">
    <location>
        <begin position="209"/>
        <end position="257"/>
    </location>
</feature>
<name>A0A8J2KLC3_9HEXA</name>
<keyword evidence="1 2" id="KW-0175">Coiled coil</keyword>
<comment type="caution">
    <text evidence="4">The sequence shown here is derived from an EMBL/GenBank/DDBJ whole genome shotgun (WGS) entry which is preliminary data.</text>
</comment>
<dbReference type="AlphaFoldDB" id="A0A8J2KLC3"/>
<feature type="non-terminal residue" evidence="4">
    <location>
        <position position="1"/>
    </location>
</feature>
<dbReference type="Proteomes" id="UP000708208">
    <property type="component" value="Unassembled WGS sequence"/>
</dbReference>
<gene>
    <name evidence="4" type="ORF">AFUS01_LOCUS26268</name>
</gene>
<feature type="domain" description="Rad50/SbcC-type AAA" evidence="3">
    <location>
        <begin position="29"/>
        <end position="230"/>
    </location>
</feature>
<feature type="coiled-coil region" evidence="2">
    <location>
        <begin position="290"/>
        <end position="388"/>
    </location>
</feature>
<evidence type="ECO:0000256" key="2">
    <source>
        <dbReference type="SAM" id="Coils"/>
    </source>
</evidence>